<name>A0A8B9JLZ2_ASTMX</name>
<feature type="region of interest" description="Disordered" evidence="1">
    <location>
        <begin position="308"/>
        <end position="367"/>
    </location>
</feature>
<evidence type="ECO:0000313" key="3">
    <source>
        <dbReference type="Ensembl" id="ENSAMXP00005023592.1"/>
    </source>
</evidence>
<protein>
    <submittedName>
        <fullName evidence="3">Zgc:153345</fullName>
    </submittedName>
</protein>
<feature type="region of interest" description="Disordered" evidence="1">
    <location>
        <begin position="491"/>
        <end position="550"/>
    </location>
</feature>
<evidence type="ECO:0000256" key="1">
    <source>
        <dbReference type="SAM" id="MobiDB-lite"/>
    </source>
</evidence>
<dbReference type="PANTHER" id="PTHR15670">
    <property type="entry name" value="RHO GTPASE ACTIVATING PROTEIN 11A"/>
    <property type="match status" value="1"/>
</dbReference>
<organism evidence="3 4">
    <name type="scientific">Astyanax mexicanus</name>
    <name type="common">Blind cave fish</name>
    <name type="synonym">Astyanax fasciatus mexicanus</name>
    <dbReference type="NCBI Taxonomy" id="7994"/>
    <lineage>
        <taxon>Eukaryota</taxon>
        <taxon>Metazoa</taxon>
        <taxon>Chordata</taxon>
        <taxon>Craniata</taxon>
        <taxon>Vertebrata</taxon>
        <taxon>Euteleostomi</taxon>
        <taxon>Actinopterygii</taxon>
        <taxon>Neopterygii</taxon>
        <taxon>Teleostei</taxon>
        <taxon>Ostariophysi</taxon>
        <taxon>Characiformes</taxon>
        <taxon>Characoidei</taxon>
        <taxon>Acestrorhamphidae</taxon>
        <taxon>Acestrorhamphinae</taxon>
        <taxon>Astyanax</taxon>
    </lineage>
</organism>
<feature type="compositionally biased region" description="Polar residues" evidence="1">
    <location>
        <begin position="332"/>
        <end position="341"/>
    </location>
</feature>
<dbReference type="Pfam" id="PF00620">
    <property type="entry name" value="RhoGAP"/>
    <property type="match status" value="1"/>
</dbReference>
<feature type="compositionally biased region" description="Basic and acidic residues" evidence="1">
    <location>
        <begin position="594"/>
        <end position="627"/>
    </location>
</feature>
<dbReference type="GO" id="GO:0007165">
    <property type="term" value="P:signal transduction"/>
    <property type="evidence" value="ECO:0007669"/>
    <property type="project" value="InterPro"/>
</dbReference>
<evidence type="ECO:0000313" key="4">
    <source>
        <dbReference type="Proteomes" id="UP000694621"/>
    </source>
</evidence>
<feature type="compositionally biased region" description="Basic residues" evidence="1">
    <location>
        <begin position="530"/>
        <end position="543"/>
    </location>
</feature>
<dbReference type="PANTHER" id="PTHR15670:SF4">
    <property type="entry name" value="RHO GTPASE-ACTIVATING PROTEIN 11A"/>
    <property type="match status" value="1"/>
</dbReference>
<dbReference type="Gene3D" id="1.10.555.10">
    <property type="entry name" value="Rho GTPase activation protein"/>
    <property type="match status" value="1"/>
</dbReference>
<proteinExistence type="predicted"/>
<dbReference type="SMART" id="SM00324">
    <property type="entry name" value="RhoGAP"/>
    <property type="match status" value="1"/>
</dbReference>
<sequence>SGLLTERFGTRVLAVVRALKTAGIRVRNWKSFIQTQSQAEENLQPFAFGRELQLLPQRHVTELDGTVPLFLVEACEYLSQHLHTEGLFRKTGSLSRIRALRADLEQGEHIFCPPHDALLQACDVASVLKQFLRELAQPLIPVDLQGPLCQAQALELEHNFRGVQDRATLLLTALLPPAHARTLRYLCSFLSQVAQRCDENRMEVGNLALVMAPNLLQCPTQPCRLTLNTEKQLDQQTQVIKVLILHADRIGVLPSFVLDTLGSVEVSESTSPADGALFSRGAGLSVYRSLRRQRRKSVGEMFVDAFSKLKPGRTPTGPPIILDAPLERLPSNGPTSQSPNTVKRKASDGSPLEVGGSATKRRSLHDLRVDTQSISSHSANGESVLQNFSYWTDKGLCVLFRPPKQENQVHCRRRSLRFFTMSNSGNSSPVSSLNLYIYFFFKLAKTLHCNCILSTNNRLIFYLAVVIGSEVDDDPDLLNCSFVENANDVLPPETPKTFPDFSRQGSEQSTGAETVQIEEKDEQLTLQPKQTKKNSKKGPRPRRSISMPEVALETCSDENVQVQKVDMNTSAFDDIWMGSANLHSLSSSGGIKAGCKEKERQEQSVKRRHGSVLDRRKDKMTDSDPGLKRTRLSVANRLRSFSALAALLRTPRSGAPQLGHQSGTVRLRRQGARRFSRSFSHDGVPKLLSGESPQEDQQAFVELSDFYADSQDPDSQTHLDGFPDQTVLGTVFQSSPKQTSVEDLTLVSSPQSTEEEKQLLQFEEPESQSVCILSKSKARALDPEFDLHKLLEQQCHVADQGQDPIVLSPLRPGEPPVEICYDLSPPSQHPALQKLKLLFLVHYFVKHCTVHDSV</sequence>
<dbReference type="Proteomes" id="UP000694621">
    <property type="component" value="Unplaced"/>
</dbReference>
<feature type="domain" description="Rho-GAP" evidence="2">
    <location>
        <begin position="61"/>
        <end position="251"/>
    </location>
</feature>
<dbReference type="InterPro" id="IPR008936">
    <property type="entry name" value="Rho_GTPase_activation_prot"/>
</dbReference>
<dbReference type="Ensembl" id="ENSAMXT00005026066.1">
    <property type="protein sequence ID" value="ENSAMXP00005023592.1"/>
    <property type="gene ID" value="ENSAMXG00005012099.1"/>
</dbReference>
<dbReference type="InterPro" id="IPR042869">
    <property type="entry name" value="ARHGAP11A/B"/>
</dbReference>
<dbReference type="InterPro" id="IPR000198">
    <property type="entry name" value="RhoGAP_dom"/>
</dbReference>
<accession>A0A8B9JLZ2</accession>
<evidence type="ECO:0000259" key="2">
    <source>
        <dbReference type="PROSITE" id="PS50238"/>
    </source>
</evidence>
<reference evidence="3" key="1">
    <citation type="submission" date="2025-08" db="UniProtKB">
        <authorList>
            <consortium name="Ensembl"/>
        </authorList>
    </citation>
    <scope>IDENTIFICATION</scope>
</reference>
<feature type="compositionally biased region" description="Polar residues" evidence="1">
    <location>
        <begin position="503"/>
        <end position="513"/>
    </location>
</feature>
<dbReference type="SUPFAM" id="SSF48350">
    <property type="entry name" value="GTPase activation domain, GAP"/>
    <property type="match status" value="1"/>
</dbReference>
<feature type="region of interest" description="Disordered" evidence="1">
    <location>
        <begin position="586"/>
        <end position="627"/>
    </location>
</feature>
<dbReference type="AlphaFoldDB" id="A0A8B9JLZ2"/>
<dbReference type="PROSITE" id="PS50238">
    <property type="entry name" value="RHOGAP"/>
    <property type="match status" value="1"/>
</dbReference>
<dbReference type="GO" id="GO:0005096">
    <property type="term" value="F:GTPase activator activity"/>
    <property type="evidence" value="ECO:0007669"/>
    <property type="project" value="TreeGrafter"/>
</dbReference>